<dbReference type="Proteomes" id="UP001153148">
    <property type="component" value="Unassembled WGS sequence"/>
</dbReference>
<evidence type="ECO:0000313" key="1">
    <source>
        <dbReference type="EMBL" id="CAG2062075.1"/>
    </source>
</evidence>
<reference evidence="1" key="1">
    <citation type="submission" date="2021-03" db="EMBL/GenBank/DDBJ databases">
        <authorList>
            <person name="Tran Van P."/>
        </authorList>
    </citation>
    <scope>NUCLEOTIDE SEQUENCE</scope>
</reference>
<organism evidence="1 2">
    <name type="scientific">Timema podura</name>
    <name type="common">Walking stick</name>
    <dbReference type="NCBI Taxonomy" id="61482"/>
    <lineage>
        <taxon>Eukaryota</taxon>
        <taxon>Metazoa</taxon>
        <taxon>Ecdysozoa</taxon>
        <taxon>Arthropoda</taxon>
        <taxon>Hexapoda</taxon>
        <taxon>Insecta</taxon>
        <taxon>Pterygota</taxon>
        <taxon>Neoptera</taxon>
        <taxon>Polyneoptera</taxon>
        <taxon>Phasmatodea</taxon>
        <taxon>Timematodea</taxon>
        <taxon>Timematoidea</taxon>
        <taxon>Timematidae</taxon>
        <taxon>Timema</taxon>
    </lineage>
</organism>
<comment type="caution">
    <text evidence="1">The sequence shown here is derived from an EMBL/GenBank/DDBJ whole genome shotgun (WGS) entry which is preliminary data.</text>
</comment>
<name>A0ABN7P9E4_TIMPD</name>
<evidence type="ECO:0000313" key="2">
    <source>
        <dbReference type="Proteomes" id="UP001153148"/>
    </source>
</evidence>
<dbReference type="EMBL" id="CAJPIN010018518">
    <property type="protein sequence ID" value="CAG2062075.1"/>
    <property type="molecule type" value="Genomic_DNA"/>
</dbReference>
<keyword evidence="2" id="KW-1185">Reference proteome</keyword>
<gene>
    <name evidence="1" type="ORF">TPAB3V08_LOCUS9028</name>
</gene>
<sequence>MLSQILSLIHQQLSLQFSPELVPSHRSSRHSREGMMRKHYKTRGWGYCSRSWPFDLSYLCSPRL</sequence>
<accession>A0ABN7P9E4</accession>
<protein>
    <submittedName>
        <fullName evidence="1">Uncharacterized protein</fullName>
    </submittedName>
</protein>
<proteinExistence type="predicted"/>